<feature type="region of interest" description="Disordered" evidence="1">
    <location>
        <begin position="74"/>
        <end position="117"/>
    </location>
</feature>
<dbReference type="EnsemblPlants" id="TuG1812G0300004020.01.T01">
    <property type="protein sequence ID" value="TuG1812G0300004020.01.T01"/>
    <property type="gene ID" value="TuG1812G0300004020.01"/>
</dbReference>
<reference evidence="2" key="3">
    <citation type="submission" date="2022-06" db="UniProtKB">
        <authorList>
            <consortium name="EnsemblPlants"/>
        </authorList>
    </citation>
    <scope>IDENTIFICATION</scope>
</reference>
<keyword evidence="3" id="KW-1185">Reference proteome</keyword>
<protein>
    <submittedName>
        <fullName evidence="2">Uncharacterized protein</fullName>
    </submittedName>
</protein>
<dbReference type="AlphaFoldDB" id="A0A8R7PV34"/>
<proteinExistence type="predicted"/>
<sequence>MFSMRAHCPTVECQPIMLFEMHACFLMRTPRITVHRESLTPSSTTHPGPIATSGPIRQPSPILALSCTRTFPTTCAPAGPEAPDEDERLHGEASPFFLPSDPWMRKEPTGSDSEAAPSDLVLAGRSPVSCPLAKTGMRICQWYPG</sequence>
<reference evidence="3" key="1">
    <citation type="journal article" date="2013" name="Nature">
        <title>Draft genome of the wheat A-genome progenitor Triticum urartu.</title>
        <authorList>
            <person name="Ling H.Q."/>
            <person name="Zhao S."/>
            <person name="Liu D."/>
            <person name="Wang J."/>
            <person name="Sun H."/>
            <person name="Zhang C."/>
            <person name="Fan H."/>
            <person name="Li D."/>
            <person name="Dong L."/>
            <person name="Tao Y."/>
            <person name="Gao C."/>
            <person name="Wu H."/>
            <person name="Li Y."/>
            <person name="Cui Y."/>
            <person name="Guo X."/>
            <person name="Zheng S."/>
            <person name="Wang B."/>
            <person name="Yu K."/>
            <person name="Liang Q."/>
            <person name="Yang W."/>
            <person name="Lou X."/>
            <person name="Chen J."/>
            <person name="Feng M."/>
            <person name="Jian J."/>
            <person name="Zhang X."/>
            <person name="Luo G."/>
            <person name="Jiang Y."/>
            <person name="Liu J."/>
            <person name="Wang Z."/>
            <person name="Sha Y."/>
            <person name="Zhang B."/>
            <person name="Wu H."/>
            <person name="Tang D."/>
            <person name="Shen Q."/>
            <person name="Xue P."/>
            <person name="Zou S."/>
            <person name="Wang X."/>
            <person name="Liu X."/>
            <person name="Wang F."/>
            <person name="Yang Y."/>
            <person name="An X."/>
            <person name="Dong Z."/>
            <person name="Zhang K."/>
            <person name="Zhang X."/>
            <person name="Luo M.C."/>
            <person name="Dvorak J."/>
            <person name="Tong Y."/>
            <person name="Wang J."/>
            <person name="Yang H."/>
            <person name="Li Z."/>
            <person name="Wang D."/>
            <person name="Zhang A."/>
            <person name="Wang J."/>
        </authorList>
    </citation>
    <scope>NUCLEOTIDE SEQUENCE</scope>
    <source>
        <strain evidence="3">cv. G1812</strain>
    </source>
</reference>
<dbReference type="Gramene" id="TuG1812G0300004020.01.T01">
    <property type="protein sequence ID" value="TuG1812G0300004020.01.T01"/>
    <property type="gene ID" value="TuG1812G0300004020.01"/>
</dbReference>
<reference evidence="2" key="2">
    <citation type="submission" date="2018-03" db="EMBL/GenBank/DDBJ databases">
        <title>The Triticum urartu genome reveals the dynamic nature of wheat genome evolution.</title>
        <authorList>
            <person name="Ling H."/>
            <person name="Ma B."/>
            <person name="Shi X."/>
            <person name="Liu H."/>
            <person name="Dong L."/>
            <person name="Sun H."/>
            <person name="Cao Y."/>
            <person name="Gao Q."/>
            <person name="Zheng S."/>
            <person name="Li Y."/>
            <person name="Yu Y."/>
            <person name="Du H."/>
            <person name="Qi M."/>
            <person name="Li Y."/>
            <person name="Yu H."/>
            <person name="Cui Y."/>
            <person name="Wang N."/>
            <person name="Chen C."/>
            <person name="Wu H."/>
            <person name="Zhao Y."/>
            <person name="Zhang J."/>
            <person name="Li Y."/>
            <person name="Zhou W."/>
            <person name="Zhang B."/>
            <person name="Hu W."/>
            <person name="Eijk M."/>
            <person name="Tang J."/>
            <person name="Witsenboer H."/>
            <person name="Zhao S."/>
            <person name="Li Z."/>
            <person name="Zhang A."/>
            <person name="Wang D."/>
            <person name="Liang C."/>
        </authorList>
    </citation>
    <scope>NUCLEOTIDE SEQUENCE [LARGE SCALE GENOMIC DNA]</scope>
    <source>
        <strain evidence="2">cv. G1812</strain>
    </source>
</reference>
<evidence type="ECO:0000313" key="3">
    <source>
        <dbReference type="Proteomes" id="UP000015106"/>
    </source>
</evidence>
<evidence type="ECO:0000313" key="2">
    <source>
        <dbReference type="EnsemblPlants" id="TuG1812G0300004020.01.T01"/>
    </source>
</evidence>
<evidence type="ECO:0000256" key="1">
    <source>
        <dbReference type="SAM" id="MobiDB-lite"/>
    </source>
</evidence>
<name>A0A8R7PV34_TRIUA</name>
<feature type="region of interest" description="Disordered" evidence="1">
    <location>
        <begin position="38"/>
        <end position="58"/>
    </location>
</feature>
<accession>A0A8R7PV34</accession>
<dbReference type="Proteomes" id="UP000015106">
    <property type="component" value="Chromosome 3"/>
</dbReference>
<organism evidence="2 3">
    <name type="scientific">Triticum urartu</name>
    <name type="common">Red wild einkorn</name>
    <name type="synonym">Crithodium urartu</name>
    <dbReference type="NCBI Taxonomy" id="4572"/>
    <lineage>
        <taxon>Eukaryota</taxon>
        <taxon>Viridiplantae</taxon>
        <taxon>Streptophyta</taxon>
        <taxon>Embryophyta</taxon>
        <taxon>Tracheophyta</taxon>
        <taxon>Spermatophyta</taxon>
        <taxon>Magnoliopsida</taxon>
        <taxon>Liliopsida</taxon>
        <taxon>Poales</taxon>
        <taxon>Poaceae</taxon>
        <taxon>BOP clade</taxon>
        <taxon>Pooideae</taxon>
        <taxon>Triticodae</taxon>
        <taxon>Triticeae</taxon>
        <taxon>Triticinae</taxon>
        <taxon>Triticum</taxon>
    </lineage>
</organism>